<proteinExistence type="predicted"/>
<dbReference type="Proteomes" id="UP001448207">
    <property type="component" value="Unassembled WGS sequence"/>
</dbReference>
<evidence type="ECO:0000313" key="2">
    <source>
        <dbReference type="Proteomes" id="UP001448207"/>
    </source>
</evidence>
<gene>
    <name evidence="1" type="ORF">J3Q64DRAFT_1822783</name>
</gene>
<dbReference type="EMBL" id="JBCLYO010000013">
    <property type="protein sequence ID" value="KAL0083693.1"/>
    <property type="molecule type" value="Genomic_DNA"/>
</dbReference>
<keyword evidence="2" id="KW-1185">Reference proteome</keyword>
<accession>A0ABR3AWU0</accession>
<comment type="caution">
    <text evidence="1">The sequence shown here is derived from an EMBL/GenBank/DDBJ whole genome shotgun (WGS) entry which is preliminary data.</text>
</comment>
<name>A0ABR3AWU0_PHYBL</name>
<organism evidence="1 2">
    <name type="scientific">Phycomyces blakesleeanus</name>
    <dbReference type="NCBI Taxonomy" id="4837"/>
    <lineage>
        <taxon>Eukaryota</taxon>
        <taxon>Fungi</taxon>
        <taxon>Fungi incertae sedis</taxon>
        <taxon>Mucoromycota</taxon>
        <taxon>Mucoromycotina</taxon>
        <taxon>Mucoromycetes</taxon>
        <taxon>Mucorales</taxon>
        <taxon>Phycomycetaceae</taxon>
        <taxon>Phycomyces</taxon>
    </lineage>
</organism>
<sequence length="660" mass="75694">MKEKLIISGCLLGIATQLQHSISDAEEDIILSRYTTSHIEELDSVSDLVDPFKSSMEGLLHAFSYANKHLCSERMVKRIHYMLKLTMELQESTREPIVLPAPDRILNFQQRIKPKAQILSPVGYKAKDKKGEDHSFCMNEPSKDLKHLAVAPDMVNQMSALPGFTAGLTEVISRFWFENHSSNKFKRILPGSSNTKKYLKMVLAPIFLWSDDTSDNKSKQYNVFYGYLMYMAAMPLEMKSRRENTLFICISDKNLKAFDMLGPIVDDFVKLEIGIEVFSYDHNEYVLLVVPLLLLIADNSRHSQLAMHKGTNSKELTHLHDVIQSKLPNAARYKILTDTLSFSVNGSEEFLRLNSFDLTKDCPVEVLHTVPLGCIKYLVDYFMKEVLTVAERDTLGNIIMPSRNRNAYSRIFRNNLRHCGSFVGRDYKQLIQVLPTIISKLFLQSTVRINMFSQCFIYLGQLCSLIYLRGIESNYEQYIYVFRDTLSNFTDSLYVLDKHLCQTDAKSPKFSLRPKIHLLHHLLDDSWKENGIKKESVVRGESGFEIKNLQADNVAFKKHFFGARTNIIIGKDGCVVLQRYVFVRANTSTSSWLPGILTDIHTNPFILSAEAILVDDSFKCKEVMDFGFVFGEDRSITIISFSKFGTYWSLISDYQYLFTK</sequence>
<evidence type="ECO:0000313" key="1">
    <source>
        <dbReference type="EMBL" id="KAL0083693.1"/>
    </source>
</evidence>
<protein>
    <submittedName>
        <fullName evidence="1">Uncharacterized protein</fullName>
    </submittedName>
</protein>
<reference evidence="1 2" key="1">
    <citation type="submission" date="2024-04" db="EMBL/GenBank/DDBJ databases">
        <title>Symmetric and asymmetric DNA N6-adenine methylation regulates different biological responses in Mucorales.</title>
        <authorList>
            <consortium name="Lawrence Berkeley National Laboratory"/>
            <person name="Lax C."/>
            <person name="Mondo S.J."/>
            <person name="Osorio-Concepcion M."/>
            <person name="Muszewska A."/>
            <person name="Corrochano-Luque M."/>
            <person name="Gutierrez G."/>
            <person name="Riley R."/>
            <person name="Lipzen A."/>
            <person name="Guo J."/>
            <person name="Hundley H."/>
            <person name="Amirebrahimi M."/>
            <person name="Ng V."/>
            <person name="Lorenzo-Gutierrez D."/>
            <person name="Binder U."/>
            <person name="Yang J."/>
            <person name="Song Y."/>
            <person name="Canovas D."/>
            <person name="Navarro E."/>
            <person name="Freitag M."/>
            <person name="Gabaldon T."/>
            <person name="Grigoriev I.V."/>
            <person name="Corrochano L.M."/>
            <person name="Nicolas F.E."/>
            <person name="Garre V."/>
        </authorList>
    </citation>
    <scope>NUCLEOTIDE SEQUENCE [LARGE SCALE GENOMIC DNA]</scope>
    <source>
        <strain evidence="1 2">L51</strain>
    </source>
</reference>